<evidence type="ECO:0000259" key="6">
    <source>
        <dbReference type="PROSITE" id="PS50290"/>
    </source>
</evidence>
<dbReference type="Pfam" id="PF20502">
    <property type="entry name" value="DNAPKcs_CC1-2"/>
    <property type="match status" value="1"/>
</dbReference>
<evidence type="ECO:0000256" key="1">
    <source>
        <dbReference type="ARBA" id="ARBA00004123"/>
    </source>
</evidence>
<organism evidence="8 9">
    <name type="scientific">Peronospora belbahrii</name>
    <dbReference type="NCBI Taxonomy" id="622444"/>
    <lineage>
        <taxon>Eukaryota</taxon>
        <taxon>Sar</taxon>
        <taxon>Stramenopiles</taxon>
        <taxon>Oomycota</taxon>
        <taxon>Peronosporomycetes</taxon>
        <taxon>Peronosporales</taxon>
        <taxon>Peronosporaceae</taxon>
        <taxon>Peronospora</taxon>
    </lineage>
</organism>
<dbReference type="PROSITE" id="PS51190">
    <property type="entry name" value="FATC"/>
    <property type="match status" value="1"/>
</dbReference>
<dbReference type="InterPro" id="IPR011989">
    <property type="entry name" value="ARM-like"/>
</dbReference>
<dbReference type="CDD" id="cd05172">
    <property type="entry name" value="PIKKc_DNA-PK"/>
    <property type="match status" value="1"/>
</dbReference>
<dbReference type="InterPro" id="IPR003152">
    <property type="entry name" value="FATC_dom"/>
</dbReference>
<comment type="subcellular location">
    <subcellularLocation>
        <location evidence="1">Nucleus</location>
    </subcellularLocation>
</comment>
<dbReference type="InterPro" id="IPR016024">
    <property type="entry name" value="ARM-type_fold"/>
</dbReference>
<evidence type="ECO:0000313" key="8">
    <source>
        <dbReference type="EMBL" id="CAH0520098.1"/>
    </source>
</evidence>
<feature type="domain" description="FATC" evidence="7">
    <location>
        <begin position="3992"/>
        <end position="4024"/>
    </location>
</feature>
<feature type="region of interest" description="Disordered" evidence="5">
    <location>
        <begin position="3892"/>
        <end position="3914"/>
    </location>
</feature>
<feature type="domain" description="PI3K/PI4K catalytic" evidence="6">
    <location>
        <begin position="3577"/>
        <end position="3919"/>
    </location>
</feature>
<sequence>MATTGVSERLKELAAFLEHQHAVESIEETVGHLKIEMEDAMGRSRASAQQCTILLFQSVEPPSLLKFLSDSANLDVDSRKREISVARVSVLSLLVSFLKTYGAHCALSKQHVVDMYKTCQVTARADPFNRVKAHALKVVINVLKYADKNVDSEDMKPRDYVEKLFYDIKFSKATQTAKEQMLLVIGYLVEKFSKEVESSVPSLLIWTEDALEKQFLSNSPEMMTVNGLLFALTRLLECDPGRYTRNDSQRKKIYSYLLTVFATTVGGNLSRYQVTNSSATFLAKHARVFQQEIGPSGYIWFSYMKFCCLSDNKTIKKSAFSCSSAIFEALNAFLVDTIDDMRKKCLNKILKEVLPVVSDSAADTSTMAFAVQCLGCLAQSIHCYLGAKSYGKIEEKLRTFGESLLALDAKATAWKWPLFFQYVQSIGHFVKERHDVRLDDGYVKFLGDVLCHLMTAYPQCLWKSKLMVHKSVAALLFALSRWTVVDPLVDRFVLHTLMLSISNATDPDQPVIYHPDTGELVTNLLYDYEGFWLALLCCHTESLVEPTPVLIATRSDDVEMKKPTHAGRALQVILVDSTIKHVLAIIDQLDLSYKFDLQQKANYGKITAGYIPAVPRDHSIMLNLTEFFERVVGKISRPLLLPWVSLIMHEIFTIATKLPLVSCFYRIGAVVVMNVDGLKYFDTVASCDGSDDGRQSRFRDDLANFVRRVCDQTRYYQDELLVTCAEFVLMSPIGLIALDTMIDIVKSILELGRSYLPAATVAVKTLERWQMQCPMKLEDVMSEVVSQLSTYLDQEEFSDSELLLMKTIRRGALRTDIDESSELAQLQRRILLLLGKCGGKVSLLMSEPPAVVNDSNSMGCIPSPFFQLKLQLSDVSLSLALDPILSHLGDLAAHSSVRRVKVISSEGYHALICYLCGTTTTHPHAAGKKTVFYDMWCRVFTRVVRLATDSEKICRSLFEPLLFQLLRWLAINFDTFPFEYASMLDELIRCLSDSDSAVRTMSARCIATLLFLAIEDAKARIEVDDLFERIFSLCRHPGAIQRSGAVATISYFLQSLSEENGAVLTEFALPCLKNLLCALRLCDNNFLNTNGGVDISQDVISKAVMKIERGIFRFSHLFLKESTAARHDSAMTSDTIFQQTTIWLFQQTGAREILFRRLCRQLFMSFSALICESSIEWMEKYASSHGRESITAVLMPMSLLARTLPDVTIEWMEQLSASIESCIWCIELLGDKAEDFFALRLQDPRQESMKRKHSPNPTDRQGQSCLLTLSRAITTLLRHEGPWEKQFKRSHWIGSYLSVMVSLCSYMKLLMKNNCNTMFLEVADVDNQAFQAGIVKKLLLTLLHRPDSWANDASAFDKIKEFCTRAVLHSQDWARQVQKTVEDILSTLALCFTNMNSSEDFLKHLSKIESLVFFGSEVLSAGITNFPKEDKFAAMLAMVASKSIKYGHGSAESRLVAVAALKAAAACGWKIIDIFANSGDRQLYGPVLSDVIQFIPTLTVWNRCASELVSLSLKNGFVANILADVLLQVAACKVYSTQSTEWDAFAKILVVNMKQLVKMLDVTKVDTQQTLSMLHILRYFLELCKHCSEDLLVAARIGPISDIQRAIIDLLKHRGCSSLVKAEILRILASLGPTSSLVSCEQHASNTLDALVAFIYDEFPIVSTDVSRGSKEFDVFRLLFSELLSVIEQSKSIAYLKIIYPSLKEGSKHLFGAEIKLMLARFSSSLGSSVHVGRTTNQEVVQNQLVELLDVLLDPTLDVAIRKSLLEWVFTPLTECQSGDILQHFYTMKSTTKKTSIICLLAALISTSAEATSEGSRIGVFVAYSLVEVLYRLIDPEIIRTDINSAFLGHKNGKGRELTMLVCKCASKVVTKAYEDVDDLTRMTCCAAYNCLLVAVSRTQKQEKFYDQILFQPALWSNILDLSRDYDLPAETEEFATIPLTSLSAITLQARLDTNSTTNPRRNTSAALQFFTSSSLSVDLDTFTASAITAPLDIEQAGDIYPTVEIELDALNQHPCMISLLRVLVQMKADFGSGWDDKTMPGWMRKLFDVVVDQSVGLNVRLFLAKVVLDIPEVFVMYGSSWLGAVMEALLDVNAAQKVPELNYVLRDCCNLVLNSWNGVVPSAVMDIPSRFINELIKLCPVQNNMIRDSNVLLVTQLIALWKDSVHIDMSLLINYINADDEDTRMKTAKHFTALQSLSAMVNVGLVHNLTSRDDERHRIEDGILLVMTSKATVLYTLAAEAGGLYLQYIDDTLGEDFMSKLKNLIISSYDGEDYGRFLALLRNASMHHPETIDSIMLHRLSFVLPKAASVDAWALLAADTLINAAANAYVAKEVFAHVQPTLGRLLGHRHAAVQHSTLRAISRLLDCLTLPELERLVANGAEGGLSLFKCYEDHEFSACRGLLFTVAKKLYDKNLSEHIKARVRAFLLCGLCDPDDQCRHEAFEHWNTSEAMATSCSDRLLAIFGSLYSQQFDEKWVLYATNLLVGMSKKSNDFKRPLFPAALGSGEYAETFIDSTWNAKSLSMAPLFSVEAEKLSACPESIQSSSVGETLSSQTVGTIQSQLFLSKSASVGIAPCNNRAFEELDTVRHHAGRTRFSKRHMTVDNAPERSALTHDKKVSQRFFQDHYAMLKKKQEAHVIRERRQRQGQVSLTRTYRVGEFPDIQITQRDLVDPIMALCEFHAETSSLMFGAMFSTIVTSPEFEKSGNSSELADRLERTLTLSKASSVYVSCVVSAYLAGIVSRPRLCKMLPISPIVIGEAGLSSEKYYLGELVLEEQLIYSIQCNDMNLNRGFHESMAASWDLLYKVLRTVHKNNFLTALLMTCTTANEYKLALEAQLSGDLSLAIASYKKAESVLESQMEFDDSSNSSHVPENSVMRCRWQRLHCLETLNSWEALKDEMFDAVEKDSEFIWKQRSPYLEQAVGHYMRCCLGLSQATRTDQIDTLTSLQNFIEGAKHYSTRRELIQSKFPVEVCLAYLSMGNTNEVRVCVETFYSNFLKLWKQTSPVSSSSRLGLIQSLSSIVEIDELLLRFGDDRQNSFKQEQHNLTGFIGAWQKVPPTTGEDGMLYWSQHTMVQDSIAGFLLDSGRSQDTLSDDMRLTVLTTKSKALLQYANAAISCNILALASKLLKRYREHCNAYQLPKLSVEMVEMFVLHVLKLVDRQEHSRGLNSSSLKLITRYYDTATNMFDNVEVKNMMEIASSNDQVAMRYLEAKTFASAAAFYAFNDVDEHLTKEYFQRSLDMFKVSCQQIDGISRYTLEDGAPAAFLRCRLTFIEFLNDLLFKQKMETLAKLAERKALTKLLAENVLGGMATGDRECAHYFPEMCDLIAPYPDVVGEFEKYVLTNVPLWTCLQWSAQLMALLSGPIGKTILSILGKMAEQYPVALFYDFMVTCKSSLDRFKIDLHRLEVLLANTMMEKFVTALRLIHHPELRLKEGLREIAKLFEQNRTPDAHHKVKLLWNDCFSPDRPLLGDRIGRYNRNWSRNAKRDVEKIMGKDGSKMTAKTVASAREWINSHFGVIPGRFGITKDMKAHLGDFAEWLEEFDHSSCYLELPGQYTAHWGPSNPSTHIRILSFDSMLGVLSSKQLPKRLVLHCSDEKDYTFLVKGGEDLRLDQRIEQLFGVMNQILDTDPRCHNQRLSLRTYGVIPMTQEIGIVEWVSGTSTLKGVIETQLQIDERCTNLKINKRQKLELFNTTAAKAYESFLLEQRGASFSAKVVAPRSKDVVDQFAKVQAMIPADLLRRQLLGLGTSFEAFLLVRDNFLKSLSVFSACSYILGIGDRHLDNFLFDLASGHIIGIDFGVSFGAGASVLPVPELIPFRYTRQMEFVFQPYDGTNLLSQEMQVVFEALRAKRQVIESVMNVFLHEPLLDWQQSTTTHQKTLFETVEGDDRSTIEDSSDVDMEEAKEPDCGRVSRSAKRMVASQAEGKIATVWLPDVKIAIARKKLEGVSPALLLKEELSQNSYLTQQISRFHALIDAASVSQDSENEMITMSSLSQAQELLTLATSPDLLGRTFQGWMPWL</sequence>
<evidence type="ECO:0000259" key="7">
    <source>
        <dbReference type="PROSITE" id="PS51190"/>
    </source>
</evidence>
<dbReference type="SUPFAM" id="SSF48371">
    <property type="entry name" value="ARM repeat"/>
    <property type="match status" value="3"/>
</dbReference>
<keyword evidence="4" id="KW-0539">Nucleus</keyword>
<dbReference type="InterPro" id="IPR046803">
    <property type="entry name" value="DNAPKcs_CC1-2"/>
</dbReference>
<dbReference type="Pfam" id="PF20500">
    <property type="entry name" value="DNA-PKcs_N"/>
    <property type="match status" value="1"/>
</dbReference>
<evidence type="ECO:0000256" key="3">
    <source>
        <dbReference type="ARBA" id="ARBA00022763"/>
    </source>
</evidence>
<keyword evidence="3" id="KW-0227">DNA damage</keyword>
<reference evidence="8 9" key="1">
    <citation type="submission" date="2021-11" db="EMBL/GenBank/DDBJ databases">
        <authorList>
            <person name="Islam A."/>
            <person name="Islam S."/>
            <person name="Flora M.S."/>
            <person name="Rahman M."/>
            <person name="Ziaur R.M."/>
            <person name="Epstein J.H."/>
            <person name="Hassan M."/>
            <person name="Klassen M."/>
            <person name="Woodard K."/>
            <person name="Webb A."/>
            <person name="Webby R.J."/>
            <person name="El Zowalaty M.E."/>
        </authorList>
    </citation>
    <scope>NUCLEOTIDE SEQUENCE [LARGE SCALE GENOMIC DNA]</scope>
    <source>
        <strain evidence="8">Pbs1</strain>
    </source>
</reference>
<evidence type="ECO:0008006" key="10">
    <source>
        <dbReference type="Google" id="ProtNLM"/>
    </source>
</evidence>
<keyword evidence="2" id="KW-0808">Transferase</keyword>
<proteinExistence type="predicted"/>
<comment type="caution">
    <text evidence="8">The sequence shown here is derived from an EMBL/GenBank/DDBJ whole genome shotgun (WGS) entry which is preliminary data.</text>
</comment>
<dbReference type="InterPro" id="IPR011009">
    <property type="entry name" value="Kinase-like_dom_sf"/>
</dbReference>
<dbReference type="InterPro" id="IPR036940">
    <property type="entry name" value="PI3/4_kinase_cat_sf"/>
</dbReference>
<dbReference type="SUPFAM" id="SSF56112">
    <property type="entry name" value="Protein kinase-like (PK-like)"/>
    <property type="match status" value="1"/>
</dbReference>
<dbReference type="Pfam" id="PF00454">
    <property type="entry name" value="PI3_PI4_kinase"/>
    <property type="match status" value="1"/>
</dbReference>
<dbReference type="PANTHER" id="PTHR11139">
    <property type="entry name" value="ATAXIA TELANGIECTASIA MUTATED ATM -RELATED"/>
    <property type="match status" value="1"/>
</dbReference>
<dbReference type="Pfam" id="PF19704">
    <property type="entry name" value="DNAPKcs_CC5"/>
    <property type="match status" value="2"/>
</dbReference>
<dbReference type="InterPro" id="IPR000403">
    <property type="entry name" value="PI3/4_kinase_cat_dom"/>
</dbReference>
<dbReference type="SMART" id="SM01343">
    <property type="entry name" value="FATC"/>
    <property type="match status" value="1"/>
</dbReference>
<dbReference type="PROSITE" id="PS50290">
    <property type="entry name" value="PI3_4_KINASE_3"/>
    <property type="match status" value="1"/>
</dbReference>
<dbReference type="Pfam" id="PF02260">
    <property type="entry name" value="FATC"/>
    <property type="match status" value="1"/>
</dbReference>
<dbReference type="Gene3D" id="3.30.1010.10">
    <property type="entry name" value="Phosphatidylinositol 3-kinase Catalytic Subunit, Chain A, domain 4"/>
    <property type="match status" value="1"/>
</dbReference>
<name>A0ABN8D5I0_9STRA</name>
<dbReference type="SMART" id="SM01344">
    <property type="entry name" value="NUC194"/>
    <property type="match status" value="1"/>
</dbReference>
<evidence type="ECO:0000256" key="5">
    <source>
        <dbReference type="SAM" id="MobiDB-lite"/>
    </source>
</evidence>
<dbReference type="InterPro" id="IPR050517">
    <property type="entry name" value="DDR_Repair_Kinase"/>
</dbReference>
<dbReference type="InterPro" id="IPR046804">
    <property type="entry name" value="DNA-PKcs_N"/>
</dbReference>
<dbReference type="Gene3D" id="1.10.1070.11">
    <property type="entry name" value="Phosphatidylinositol 3-/4-kinase, catalytic domain"/>
    <property type="match status" value="1"/>
</dbReference>
<dbReference type="Gene3D" id="1.25.10.10">
    <property type="entry name" value="Leucine-rich Repeat Variant"/>
    <property type="match status" value="1"/>
</dbReference>
<evidence type="ECO:0000256" key="4">
    <source>
        <dbReference type="ARBA" id="ARBA00023242"/>
    </source>
</evidence>
<gene>
    <name evidence="8" type="ORF">PBS001_LOCUS6600</name>
</gene>
<dbReference type="Pfam" id="PF08163">
    <property type="entry name" value="DNAPKcs_CC3"/>
    <property type="match status" value="1"/>
</dbReference>
<dbReference type="InterPro" id="IPR012582">
    <property type="entry name" value="DNAPKcs_CC3"/>
</dbReference>
<evidence type="ECO:0000256" key="2">
    <source>
        <dbReference type="ARBA" id="ARBA00022527"/>
    </source>
</evidence>
<dbReference type="EMBL" id="CAKLCB010000328">
    <property type="protein sequence ID" value="CAH0520098.1"/>
    <property type="molecule type" value="Genomic_DNA"/>
</dbReference>
<keyword evidence="9" id="KW-1185">Reference proteome</keyword>
<dbReference type="PANTHER" id="PTHR11139:SF68">
    <property type="entry name" value="DNA-DEPENDENT PROTEIN KINASE CATALYTIC SUBUNIT"/>
    <property type="match status" value="1"/>
</dbReference>
<dbReference type="InterPro" id="IPR045581">
    <property type="entry name" value="DNAPKcs_CC5"/>
</dbReference>
<keyword evidence="2" id="KW-0723">Serine/threonine-protein kinase</keyword>
<evidence type="ECO:0000313" key="9">
    <source>
        <dbReference type="Proteomes" id="UP001158986"/>
    </source>
</evidence>
<dbReference type="SMART" id="SM00146">
    <property type="entry name" value="PI3Kc"/>
    <property type="match status" value="1"/>
</dbReference>
<keyword evidence="2" id="KW-0418">Kinase</keyword>
<accession>A0ABN8D5I0</accession>
<dbReference type="Proteomes" id="UP001158986">
    <property type="component" value="Unassembled WGS sequence"/>
</dbReference>
<feature type="compositionally biased region" description="Basic and acidic residues" evidence="5">
    <location>
        <begin position="3905"/>
        <end position="3914"/>
    </location>
</feature>
<dbReference type="InterPro" id="IPR037706">
    <property type="entry name" value="DNA-PK_dom"/>
</dbReference>
<protein>
    <recommendedName>
        <fullName evidence="10">Non-specific serine/threonine protein kinase</fullName>
    </recommendedName>
</protein>